<evidence type="ECO:0000313" key="1">
    <source>
        <dbReference type="EMBL" id="GAU94151.1"/>
    </source>
</evidence>
<gene>
    <name evidence="1" type="primary">RvY_05977-1</name>
    <name evidence="1" type="synonym">RvY_05977.1</name>
    <name evidence="1" type="ORF">RvY_05977</name>
</gene>
<proteinExistence type="predicted"/>
<dbReference type="Proteomes" id="UP000186922">
    <property type="component" value="Unassembled WGS sequence"/>
</dbReference>
<sequence length="101" mass="11937">MSSSSNSVSGWEEAPLEWSVFAFFRLWWRLRRVEVPSARGGTCRFSYRFCWKQKSAKRYQRVELAFLNQAIVCGMHNETAPAVPRKPVRDVLFIVLYRAYR</sequence>
<protein>
    <submittedName>
        <fullName evidence="1">Uncharacterized protein</fullName>
    </submittedName>
</protein>
<evidence type="ECO:0000313" key="2">
    <source>
        <dbReference type="Proteomes" id="UP000186922"/>
    </source>
</evidence>
<dbReference type="EMBL" id="BDGG01000002">
    <property type="protein sequence ID" value="GAU94151.1"/>
    <property type="molecule type" value="Genomic_DNA"/>
</dbReference>
<comment type="caution">
    <text evidence="1">The sequence shown here is derived from an EMBL/GenBank/DDBJ whole genome shotgun (WGS) entry which is preliminary data.</text>
</comment>
<reference evidence="1 2" key="1">
    <citation type="journal article" date="2016" name="Nat. Commun.">
        <title>Extremotolerant tardigrade genome and improved radiotolerance of human cultured cells by tardigrade-unique protein.</title>
        <authorList>
            <person name="Hashimoto T."/>
            <person name="Horikawa D.D."/>
            <person name="Saito Y."/>
            <person name="Kuwahara H."/>
            <person name="Kozuka-Hata H."/>
            <person name="Shin-I T."/>
            <person name="Minakuchi Y."/>
            <person name="Ohishi K."/>
            <person name="Motoyama A."/>
            <person name="Aizu T."/>
            <person name="Enomoto A."/>
            <person name="Kondo K."/>
            <person name="Tanaka S."/>
            <person name="Hara Y."/>
            <person name="Koshikawa S."/>
            <person name="Sagara H."/>
            <person name="Miura T."/>
            <person name="Yokobori S."/>
            <person name="Miyagawa K."/>
            <person name="Suzuki Y."/>
            <person name="Kubo T."/>
            <person name="Oyama M."/>
            <person name="Kohara Y."/>
            <person name="Fujiyama A."/>
            <person name="Arakawa K."/>
            <person name="Katayama T."/>
            <person name="Toyoda A."/>
            <person name="Kunieda T."/>
        </authorList>
    </citation>
    <scope>NUCLEOTIDE SEQUENCE [LARGE SCALE GENOMIC DNA]</scope>
    <source>
        <strain evidence="1 2">YOKOZUNA-1</strain>
    </source>
</reference>
<name>A0A1D1UXG1_RAMVA</name>
<accession>A0A1D1UXG1</accession>
<dbReference type="AlphaFoldDB" id="A0A1D1UXG1"/>
<organism evidence="1 2">
    <name type="scientific">Ramazzottius varieornatus</name>
    <name type="common">Water bear</name>
    <name type="synonym">Tardigrade</name>
    <dbReference type="NCBI Taxonomy" id="947166"/>
    <lineage>
        <taxon>Eukaryota</taxon>
        <taxon>Metazoa</taxon>
        <taxon>Ecdysozoa</taxon>
        <taxon>Tardigrada</taxon>
        <taxon>Eutardigrada</taxon>
        <taxon>Parachela</taxon>
        <taxon>Hypsibioidea</taxon>
        <taxon>Ramazzottiidae</taxon>
        <taxon>Ramazzottius</taxon>
    </lineage>
</organism>
<keyword evidence="2" id="KW-1185">Reference proteome</keyword>